<feature type="compositionally biased region" description="Basic and acidic residues" evidence="1">
    <location>
        <begin position="1"/>
        <end position="11"/>
    </location>
</feature>
<reference evidence="3 4" key="1">
    <citation type="journal article" date="2019" name="Int. J. Syst. Evol. Microbiol.">
        <title>The Global Catalogue of Microorganisms (GCM) 10K type strain sequencing project: providing services to taxonomists for standard genome sequencing and annotation.</title>
        <authorList>
            <consortium name="The Broad Institute Genomics Platform"/>
            <consortium name="The Broad Institute Genome Sequencing Center for Infectious Disease"/>
            <person name="Wu L."/>
            <person name="Ma J."/>
        </authorList>
    </citation>
    <scope>NUCLEOTIDE SEQUENCE [LARGE SCALE GENOMIC DNA]</scope>
    <source>
        <strain evidence="3 4">JCM 16373</strain>
    </source>
</reference>
<evidence type="ECO:0008006" key="5">
    <source>
        <dbReference type="Google" id="ProtNLM"/>
    </source>
</evidence>
<keyword evidence="2" id="KW-0472">Membrane</keyword>
<evidence type="ECO:0000313" key="3">
    <source>
        <dbReference type="EMBL" id="GAA2607946.1"/>
    </source>
</evidence>
<keyword evidence="2" id="KW-0812">Transmembrane</keyword>
<gene>
    <name evidence="3" type="ORF">GCM10009863_21700</name>
</gene>
<dbReference type="Proteomes" id="UP001501447">
    <property type="component" value="Unassembled WGS sequence"/>
</dbReference>
<feature type="transmembrane region" description="Helical" evidence="2">
    <location>
        <begin position="88"/>
        <end position="111"/>
    </location>
</feature>
<dbReference type="Pfam" id="PF25637">
    <property type="entry name" value="DUF7942"/>
    <property type="match status" value="1"/>
</dbReference>
<proteinExistence type="predicted"/>
<dbReference type="InterPro" id="IPR057702">
    <property type="entry name" value="DUF7942"/>
</dbReference>
<accession>A0ABN3PY59</accession>
<keyword evidence="4" id="KW-1185">Reference proteome</keyword>
<organism evidence="3 4">
    <name type="scientific">Streptomyces axinellae</name>
    <dbReference type="NCBI Taxonomy" id="552788"/>
    <lineage>
        <taxon>Bacteria</taxon>
        <taxon>Bacillati</taxon>
        <taxon>Actinomycetota</taxon>
        <taxon>Actinomycetes</taxon>
        <taxon>Kitasatosporales</taxon>
        <taxon>Streptomycetaceae</taxon>
        <taxon>Streptomyces</taxon>
    </lineage>
</organism>
<sequence length="121" mass="12651">MYTRTAHKEQHTAMTDRSPRPVPRAVRGALRTVLARVYLAACAALLIWAVVASSSDSPDASLAGVVPLIATAPLSLVVFVLPDHMSMLVLAVVLGALVNALFIGLCVRALSRGLGNAGPRP</sequence>
<evidence type="ECO:0000313" key="4">
    <source>
        <dbReference type="Proteomes" id="UP001501447"/>
    </source>
</evidence>
<protein>
    <recommendedName>
        <fullName evidence="5">Integral membrane protein</fullName>
    </recommendedName>
</protein>
<dbReference type="EMBL" id="BAAARJ010000006">
    <property type="protein sequence ID" value="GAA2607946.1"/>
    <property type="molecule type" value="Genomic_DNA"/>
</dbReference>
<feature type="transmembrane region" description="Helical" evidence="2">
    <location>
        <begin position="33"/>
        <end position="54"/>
    </location>
</feature>
<name>A0ABN3PY59_9ACTN</name>
<comment type="caution">
    <text evidence="3">The sequence shown here is derived from an EMBL/GenBank/DDBJ whole genome shotgun (WGS) entry which is preliminary data.</text>
</comment>
<feature type="region of interest" description="Disordered" evidence="1">
    <location>
        <begin position="1"/>
        <end position="21"/>
    </location>
</feature>
<feature type="transmembrane region" description="Helical" evidence="2">
    <location>
        <begin position="60"/>
        <end position="81"/>
    </location>
</feature>
<evidence type="ECO:0000256" key="1">
    <source>
        <dbReference type="SAM" id="MobiDB-lite"/>
    </source>
</evidence>
<evidence type="ECO:0000256" key="2">
    <source>
        <dbReference type="SAM" id="Phobius"/>
    </source>
</evidence>
<dbReference type="NCBIfam" id="NF046119">
    <property type="entry name" value="memb_SCO4225"/>
    <property type="match status" value="1"/>
</dbReference>
<keyword evidence="2" id="KW-1133">Transmembrane helix</keyword>